<feature type="region of interest" description="Disordered" evidence="6">
    <location>
        <begin position="225"/>
        <end position="256"/>
    </location>
</feature>
<keyword evidence="2" id="KW-0479">Metal-binding</keyword>
<gene>
    <name evidence="8" type="ORF">SAY86_000325</name>
</gene>
<feature type="domain" description="HMA" evidence="7">
    <location>
        <begin position="10"/>
        <end position="73"/>
    </location>
</feature>
<feature type="compositionally biased region" description="Basic and acidic residues" evidence="6">
    <location>
        <begin position="188"/>
        <end position="202"/>
    </location>
</feature>
<organism evidence="8 9">
    <name type="scientific">Trapa natans</name>
    <name type="common">Water chestnut</name>
    <dbReference type="NCBI Taxonomy" id="22666"/>
    <lineage>
        <taxon>Eukaryota</taxon>
        <taxon>Viridiplantae</taxon>
        <taxon>Streptophyta</taxon>
        <taxon>Embryophyta</taxon>
        <taxon>Tracheophyta</taxon>
        <taxon>Spermatophyta</taxon>
        <taxon>Magnoliopsida</taxon>
        <taxon>eudicotyledons</taxon>
        <taxon>Gunneridae</taxon>
        <taxon>Pentapetalae</taxon>
        <taxon>rosids</taxon>
        <taxon>malvids</taxon>
        <taxon>Myrtales</taxon>
        <taxon>Lythraceae</taxon>
        <taxon>Trapa</taxon>
    </lineage>
</organism>
<feature type="compositionally biased region" description="Gly residues" evidence="6">
    <location>
        <begin position="238"/>
        <end position="247"/>
    </location>
</feature>
<dbReference type="PROSITE" id="PS50846">
    <property type="entry name" value="HMA_2"/>
    <property type="match status" value="1"/>
</dbReference>
<feature type="region of interest" description="Disordered" evidence="6">
    <location>
        <begin position="286"/>
        <end position="311"/>
    </location>
</feature>
<evidence type="ECO:0000313" key="9">
    <source>
        <dbReference type="Proteomes" id="UP001346149"/>
    </source>
</evidence>
<dbReference type="Gene3D" id="3.30.70.100">
    <property type="match status" value="1"/>
</dbReference>
<name>A0AAN7MBV5_TRANT</name>
<dbReference type="CDD" id="cd00371">
    <property type="entry name" value="HMA"/>
    <property type="match status" value="1"/>
</dbReference>
<keyword evidence="3" id="KW-0449">Lipoprotein</keyword>
<protein>
    <recommendedName>
        <fullName evidence="7">HMA domain-containing protein</fullName>
    </recommendedName>
</protein>
<evidence type="ECO:0000259" key="7">
    <source>
        <dbReference type="PROSITE" id="PS50846"/>
    </source>
</evidence>
<reference evidence="8 9" key="1">
    <citation type="journal article" date="2023" name="Hortic Res">
        <title>Pangenome of water caltrop reveals structural variations and asymmetric subgenome divergence after allopolyploidization.</title>
        <authorList>
            <person name="Zhang X."/>
            <person name="Chen Y."/>
            <person name="Wang L."/>
            <person name="Yuan Y."/>
            <person name="Fang M."/>
            <person name="Shi L."/>
            <person name="Lu R."/>
            <person name="Comes H.P."/>
            <person name="Ma Y."/>
            <person name="Chen Y."/>
            <person name="Huang G."/>
            <person name="Zhou Y."/>
            <person name="Zheng Z."/>
            <person name="Qiu Y."/>
        </authorList>
    </citation>
    <scope>NUCLEOTIDE SEQUENCE [LARGE SCALE GENOMIC DNA]</scope>
    <source>
        <strain evidence="8">F231</strain>
    </source>
</reference>
<dbReference type="PANTHER" id="PTHR45868">
    <property type="entry name" value="HEAVY METAL-ASSOCIATED ISOPRENYLATED PLANT PROTEIN 33-RELATED"/>
    <property type="match status" value="1"/>
</dbReference>
<dbReference type="Pfam" id="PF00403">
    <property type="entry name" value="HMA"/>
    <property type="match status" value="1"/>
</dbReference>
<evidence type="ECO:0000256" key="5">
    <source>
        <dbReference type="ARBA" id="ARBA00024045"/>
    </source>
</evidence>
<evidence type="ECO:0000256" key="4">
    <source>
        <dbReference type="ARBA" id="ARBA00023289"/>
    </source>
</evidence>
<evidence type="ECO:0000256" key="6">
    <source>
        <dbReference type="SAM" id="MobiDB-lite"/>
    </source>
</evidence>
<dbReference type="AlphaFoldDB" id="A0AAN7MBV5"/>
<dbReference type="Proteomes" id="UP001346149">
    <property type="component" value="Unassembled WGS sequence"/>
</dbReference>
<proteinExistence type="inferred from homology"/>
<evidence type="ECO:0000256" key="2">
    <source>
        <dbReference type="ARBA" id="ARBA00022723"/>
    </source>
</evidence>
<evidence type="ECO:0000313" key="8">
    <source>
        <dbReference type="EMBL" id="KAK4802122.1"/>
    </source>
</evidence>
<keyword evidence="1" id="KW-0488">Methylation</keyword>
<dbReference type="SUPFAM" id="SSF55008">
    <property type="entry name" value="HMA, heavy metal-associated domain"/>
    <property type="match status" value="1"/>
</dbReference>
<evidence type="ECO:0000256" key="3">
    <source>
        <dbReference type="ARBA" id="ARBA00023288"/>
    </source>
</evidence>
<feature type="region of interest" description="Disordered" evidence="6">
    <location>
        <begin position="121"/>
        <end position="204"/>
    </location>
</feature>
<comment type="similarity">
    <text evidence="5">Belongs to the HIPP family.</text>
</comment>
<dbReference type="InterPro" id="IPR036163">
    <property type="entry name" value="HMA_dom_sf"/>
</dbReference>
<dbReference type="EMBL" id="JAXQNO010000002">
    <property type="protein sequence ID" value="KAK4802122.1"/>
    <property type="molecule type" value="Genomic_DNA"/>
</dbReference>
<dbReference type="GO" id="GO:0046872">
    <property type="term" value="F:metal ion binding"/>
    <property type="evidence" value="ECO:0007669"/>
    <property type="project" value="UniProtKB-KW"/>
</dbReference>
<sequence length="489" mass="52308">MSHQRGNIKNQICVLRVNIHCEGCKKKVKKLLQKIEGVDGTLIDADQGKVTVSGYVHPNVLIKKLSKSGKHAELWTAAKNSLYAVQNRPDKNQFHDLQFDRLTKPQKGGNDGYTKDLRMANMGHKPKAPKSVKFDLTDDEFHGGSDGEFSQPEDGGKAGFELDFGRRPPARTPTRGGSGQHGQKEKKKVADGAVKEGKDGSGKAKKKRGFFIFRFLFFRGFGRKKKSKTSSGKKKGDGGGAKEGGQKQGAIEFKNGGKNGGWVVENCKNGGKAMTVAKNSVSNFKGEHNPMNGGGGGGGKNSRASGVGKPSDFQEIDLGNLRKGGTPAAGGGNGGYRDGAFAGRVCPIGNYPTGPMGNYQMSQFYNNNNVGPMGPMGPIGPMSNNAVGQMGQYSGVSQMGGMGNYQPAHALPAPAPASMNGGYYHGMGPMNHQYTAMMMSQPPYVQPNGMFHPMMHGRPSPMRGYAPHRASDGYTNMFNDENTESCSIM</sequence>
<evidence type="ECO:0000256" key="1">
    <source>
        <dbReference type="ARBA" id="ARBA00022481"/>
    </source>
</evidence>
<feature type="compositionally biased region" description="Basic and acidic residues" evidence="6">
    <location>
        <begin position="132"/>
        <end position="145"/>
    </location>
</feature>
<dbReference type="PANTHER" id="PTHR45868:SF83">
    <property type="entry name" value="HEAVY METAL-ASSOCIATED ISOPRENYLATED PLANT PROTEIN 33"/>
    <property type="match status" value="1"/>
</dbReference>
<comment type="caution">
    <text evidence="8">The sequence shown here is derived from an EMBL/GenBank/DDBJ whole genome shotgun (WGS) entry which is preliminary data.</text>
</comment>
<keyword evidence="9" id="KW-1185">Reference proteome</keyword>
<accession>A0AAN7MBV5</accession>
<dbReference type="InterPro" id="IPR006121">
    <property type="entry name" value="HMA_dom"/>
</dbReference>
<keyword evidence="4" id="KW-0636">Prenylation</keyword>